<proteinExistence type="predicted"/>
<dbReference type="InterPro" id="IPR015168">
    <property type="entry name" value="SsuA/THI5"/>
</dbReference>
<sequence length="329" mass="36567">MKKALVLFISIALGATLTACGDKEATGKADELKELDVMLDWYPNAVHSFLYVAKEKGYFEEEGLDVSIQFPANPTDPLNLAASGKIDIGFYYQPDVIMARANEDIPVKSTGVVVRSPLNHLVFKEDSPVQTPKDFEGKKVGYPGIPLNEAILKTMVKSDGGDPEAVEMVNVEFELGSSLIADKVDGVIGAYINHEVPVLESKGHGIAYNNPVDYGVPSYYELVGVTSDQTWEDEQKKIEAFWRAAEKGYDFMEKKPDEALDILLDNQDEANFPLDEEVETKSMEILLPKMESEHGFGSQSEDAWQETADWLKETGLIEEIPEMEDLFVE</sequence>
<evidence type="ECO:0000313" key="4">
    <source>
        <dbReference type="Proteomes" id="UP001519294"/>
    </source>
</evidence>
<feature type="chain" id="PRO_5046275231" evidence="1">
    <location>
        <begin position="20"/>
        <end position="329"/>
    </location>
</feature>
<evidence type="ECO:0000313" key="3">
    <source>
        <dbReference type="EMBL" id="MBP2258493.1"/>
    </source>
</evidence>
<feature type="signal peptide" evidence="1">
    <location>
        <begin position="1"/>
        <end position="19"/>
    </location>
</feature>
<accession>A0ABS4SAF6</accession>
<name>A0ABS4SAF6_9BACI</name>
<organism evidence="3 4">
    <name type="scientific">Virgibacillus alimentarius</name>
    <dbReference type="NCBI Taxonomy" id="698769"/>
    <lineage>
        <taxon>Bacteria</taxon>
        <taxon>Bacillati</taxon>
        <taxon>Bacillota</taxon>
        <taxon>Bacilli</taxon>
        <taxon>Bacillales</taxon>
        <taxon>Bacillaceae</taxon>
        <taxon>Virgibacillus</taxon>
    </lineage>
</organism>
<dbReference type="PANTHER" id="PTHR31528:SF3">
    <property type="entry name" value="THIAMINE BIOSYNTHESIS PROTEIN HI_0357-RELATED"/>
    <property type="match status" value="1"/>
</dbReference>
<dbReference type="Proteomes" id="UP001519294">
    <property type="component" value="Unassembled WGS sequence"/>
</dbReference>
<protein>
    <submittedName>
        <fullName evidence="3">Hydroxymethylpyrimidine transport system substrate-binding protein</fullName>
    </submittedName>
</protein>
<keyword evidence="1" id="KW-0732">Signal</keyword>
<dbReference type="Pfam" id="PF09084">
    <property type="entry name" value="NMT1"/>
    <property type="match status" value="1"/>
</dbReference>
<reference evidence="3 4" key="1">
    <citation type="submission" date="2021-03" db="EMBL/GenBank/DDBJ databases">
        <title>Genomic Encyclopedia of Type Strains, Phase IV (KMG-IV): sequencing the most valuable type-strain genomes for metagenomic binning, comparative biology and taxonomic classification.</title>
        <authorList>
            <person name="Goeker M."/>
        </authorList>
    </citation>
    <scope>NUCLEOTIDE SEQUENCE [LARGE SCALE GENOMIC DNA]</scope>
    <source>
        <strain evidence="3 4">DSM 25790</strain>
    </source>
</reference>
<evidence type="ECO:0000259" key="2">
    <source>
        <dbReference type="Pfam" id="PF09084"/>
    </source>
</evidence>
<dbReference type="InterPro" id="IPR027939">
    <property type="entry name" value="NMT1/THI5"/>
</dbReference>
<dbReference type="RefSeq" id="WP_226981349.1">
    <property type="nucleotide sequence ID" value="NZ_JAGIKX010000027.1"/>
</dbReference>
<gene>
    <name evidence="3" type="ORF">J2Z81_002476</name>
</gene>
<evidence type="ECO:0000256" key="1">
    <source>
        <dbReference type="SAM" id="SignalP"/>
    </source>
</evidence>
<dbReference type="EMBL" id="JAGIKX010000027">
    <property type="protein sequence ID" value="MBP2258493.1"/>
    <property type="molecule type" value="Genomic_DNA"/>
</dbReference>
<dbReference type="SUPFAM" id="SSF53850">
    <property type="entry name" value="Periplasmic binding protein-like II"/>
    <property type="match status" value="1"/>
</dbReference>
<dbReference type="PANTHER" id="PTHR31528">
    <property type="entry name" value="4-AMINO-5-HYDROXYMETHYL-2-METHYLPYRIMIDINE PHOSPHATE SYNTHASE THI11-RELATED"/>
    <property type="match status" value="1"/>
</dbReference>
<dbReference type="Gene3D" id="3.40.190.10">
    <property type="entry name" value="Periplasmic binding protein-like II"/>
    <property type="match status" value="2"/>
</dbReference>
<feature type="domain" description="SsuA/THI5-like" evidence="2">
    <location>
        <begin position="44"/>
        <end position="259"/>
    </location>
</feature>
<comment type="caution">
    <text evidence="3">The sequence shown here is derived from an EMBL/GenBank/DDBJ whole genome shotgun (WGS) entry which is preliminary data.</text>
</comment>
<keyword evidence="4" id="KW-1185">Reference proteome</keyword>
<dbReference type="PROSITE" id="PS51257">
    <property type="entry name" value="PROKAR_LIPOPROTEIN"/>
    <property type="match status" value="1"/>
</dbReference>